<feature type="modified residue" description="4-aspartylphosphate" evidence="1">
    <location>
        <position position="57"/>
    </location>
</feature>
<reference evidence="4 5" key="1">
    <citation type="submission" date="2016-07" db="EMBL/GenBank/DDBJ databases">
        <authorList>
            <person name="Lefevre C.T."/>
        </authorList>
    </citation>
    <scope>NUCLEOTIDE SEQUENCE [LARGE SCALE GENOMIC DNA]</scope>
    <source>
        <strain evidence="4">PR1</strain>
    </source>
</reference>
<keyword evidence="1" id="KW-0597">Phosphoprotein</keyword>
<dbReference type="Pfam" id="PF08668">
    <property type="entry name" value="HDOD"/>
    <property type="match status" value="1"/>
</dbReference>
<evidence type="ECO:0000256" key="1">
    <source>
        <dbReference type="PROSITE-ProRule" id="PRU00169"/>
    </source>
</evidence>
<evidence type="ECO:0000313" key="5">
    <source>
        <dbReference type="Proteomes" id="UP000231658"/>
    </source>
</evidence>
<proteinExistence type="predicted"/>
<protein>
    <submittedName>
        <fullName evidence="4">Putative HDOD domain family</fullName>
    </submittedName>
</protein>
<keyword evidence="5" id="KW-1185">Reference proteome</keyword>
<evidence type="ECO:0000313" key="4">
    <source>
        <dbReference type="EMBL" id="SCA57261.1"/>
    </source>
</evidence>
<dbReference type="Gene3D" id="1.10.3210.10">
    <property type="entry name" value="Hypothetical protein af1432"/>
    <property type="match status" value="1"/>
</dbReference>
<dbReference type="PIRSF" id="PIRSF036883">
    <property type="entry name" value="RR_HD-GYP_mod"/>
    <property type="match status" value="1"/>
</dbReference>
<dbReference type="OrthoDB" id="9803649at2"/>
<dbReference type="PROSITE" id="PS50110">
    <property type="entry name" value="RESPONSE_REGULATORY"/>
    <property type="match status" value="1"/>
</dbReference>
<accession>A0A1C3RJ26</accession>
<sequence>MDKKPHILFVDDESNILMGLRRGLHGKRKLWKMSFAEGGHEALELVRNDHIDVIVTDMRMPIMDGAQLLEEVRELSPDTARVVLSGYSKDEAILRVVGAAHQYLAKPCNFELLEATLERLITFRANLDKYEVREKITQMKSLPSLPDVYQELMVELQNDFSTNKSIAAVMEKDLGMKAQVLKICNSAFFGLPQQVNDLPSAISLLGMDTLRSMSLLSGVFSSYKGSAQELAVMQKICDDSLEISLVAQKLSKLLYNKSELGELVSCAGTLSHVGSLVIAISWPQEFKQVMQLSQKQDKPIEKIEQGLIGVDHAWIGAYFLGLWGFSFNVCEAVAYQHQPGNCPDVPQPVLTVVYLAHELIRFSKEDNSNFEMFLDTLDQEFLNKQHIDIADVDWAGVLKVKAA</sequence>
<dbReference type="SMART" id="SM00448">
    <property type="entry name" value="REC"/>
    <property type="match status" value="1"/>
</dbReference>
<evidence type="ECO:0000259" key="2">
    <source>
        <dbReference type="PROSITE" id="PS50110"/>
    </source>
</evidence>
<dbReference type="AlphaFoldDB" id="A0A1C3RJ26"/>
<dbReference type="InterPro" id="IPR014626">
    <property type="entry name" value="Sig_transdc_resp-reg_put"/>
</dbReference>
<dbReference type="InterPro" id="IPR001789">
    <property type="entry name" value="Sig_transdc_resp-reg_receiver"/>
</dbReference>
<dbReference type="Gene3D" id="3.40.50.2300">
    <property type="match status" value="1"/>
</dbReference>
<organism evidence="4 5">
    <name type="scientific">Candidatus Terasakiella magnetica</name>
    <dbReference type="NCBI Taxonomy" id="1867952"/>
    <lineage>
        <taxon>Bacteria</taxon>
        <taxon>Pseudomonadati</taxon>
        <taxon>Pseudomonadota</taxon>
        <taxon>Alphaproteobacteria</taxon>
        <taxon>Rhodospirillales</taxon>
        <taxon>Terasakiellaceae</taxon>
        <taxon>Terasakiella</taxon>
    </lineage>
</organism>
<dbReference type="PANTHER" id="PTHR33525">
    <property type="match status" value="1"/>
</dbReference>
<evidence type="ECO:0000259" key="3">
    <source>
        <dbReference type="PROSITE" id="PS51833"/>
    </source>
</evidence>
<dbReference type="InterPro" id="IPR013976">
    <property type="entry name" value="HDOD"/>
</dbReference>
<dbReference type="EMBL" id="FLYE01000044">
    <property type="protein sequence ID" value="SCA57261.1"/>
    <property type="molecule type" value="Genomic_DNA"/>
</dbReference>
<dbReference type="InterPro" id="IPR011006">
    <property type="entry name" value="CheY-like_superfamily"/>
</dbReference>
<dbReference type="CDD" id="cd17569">
    <property type="entry name" value="REC_HupR-like"/>
    <property type="match status" value="1"/>
</dbReference>
<dbReference type="Proteomes" id="UP000231658">
    <property type="component" value="Unassembled WGS sequence"/>
</dbReference>
<gene>
    <name evidence="4" type="ORF">MTBPR1_50017</name>
</gene>
<dbReference type="PANTHER" id="PTHR33525:SF3">
    <property type="entry name" value="RIBONUCLEASE Y"/>
    <property type="match status" value="1"/>
</dbReference>
<feature type="domain" description="HDOD" evidence="3">
    <location>
        <begin position="142"/>
        <end position="339"/>
    </location>
</feature>
<dbReference type="SUPFAM" id="SSF52172">
    <property type="entry name" value="CheY-like"/>
    <property type="match status" value="1"/>
</dbReference>
<dbReference type="GO" id="GO:0000160">
    <property type="term" value="P:phosphorelay signal transduction system"/>
    <property type="evidence" value="ECO:0007669"/>
    <property type="project" value="InterPro"/>
</dbReference>
<name>A0A1C3RJ26_9PROT</name>
<feature type="domain" description="Response regulatory" evidence="2">
    <location>
        <begin position="6"/>
        <end position="121"/>
    </location>
</feature>
<dbReference type="PROSITE" id="PS51833">
    <property type="entry name" value="HDOD"/>
    <property type="match status" value="1"/>
</dbReference>
<dbReference type="RefSeq" id="WP_069189315.1">
    <property type="nucleotide sequence ID" value="NZ_FLYE01000044.1"/>
</dbReference>
<dbReference type="SUPFAM" id="SSF109604">
    <property type="entry name" value="HD-domain/PDEase-like"/>
    <property type="match status" value="1"/>
</dbReference>
<dbReference type="STRING" id="1867952.MTBPR1_50017"/>
<dbReference type="Pfam" id="PF00072">
    <property type="entry name" value="Response_reg"/>
    <property type="match status" value="1"/>
</dbReference>
<dbReference type="InterPro" id="IPR052340">
    <property type="entry name" value="RNase_Y/CdgJ"/>
</dbReference>